<feature type="transmembrane region" description="Helical" evidence="8">
    <location>
        <begin position="221"/>
        <end position="240"/>
    </location>
</feature>
<dbReference type="STRING" id="582744.Msip34_1282"/>
<dbReference type="InterPro" id="IPR050297">
    <property type="entry name" value="LipidA_mod_glycosyltrf_83"/>
</dbReference>
<evidence type="ECO:0000256" key="5">
    <source>
        <dbReference type="ARBA" id="ARBA00022692"/>
    </source>
</evidence>
<dbReference type="GO" id="GO:0016763">
    <property type="term" value="F:pentosyltransferase activity"/>
    <property type="evidence" value="ECO:0007669"/>
    <property type="project" value="TreeGrafter"/>
</dbReference>
<dbReference type="KEGG" id="mei:Msip34_1282"/>
<keyword evidence="5 8" id="KW-0812">Transmembrane</keyword>
<evidence type="ECO:0000256" key="2">
    <source>
        <dbReference type="ARBA" id="ARBA00022475"/>
    </source>
</evidence>
<evidence type="ECO:0000313" key="10">
    <source>
        <dbReference type="Proteomes" id="UP000002743"/>
    </source>
</evidence>
<feature type="transmembrane region" description="Helical" evidence="8">
    <location>
        <begin position="349"/>
        <end position="367"/>
    </location>
</feature>
<feature type="transmembrane region" description="Helical" evidence="8">
    <location>
        <begin position="118"/>
        <end position="136"/>
    </location>
</feature>
<feature type="transmembrane region" description="Helical" evidence="8">
    <location>
        <begin position="6"/>
        <end position="26"/>
    </location>
</feature>
<reference evidence="9 10" key="2">
    <citation type="journal article" date="2011" name="J. Bacteriol.">
        <title>Genomes of three methylotrophs from a single niche uncover genetic and metabolic divergence of Methylophilaceae.</title>
        <authorList>
            <person name="Lapidus A."/>
            <person name="Clum A."/>
            <person name="Labutti K."/>
            <person name="Kaluzhnaya M.G."/>
            <person name="Lim S."/>
            <person name="Beck D.A."/>
            <person name="Glavina Del Rio T."/>
            <person name="Nolan M."/>
            <person name="Mavromatis K."/>
            <person name="Huntemann M."/>
            <person name="Lucas S."/>
            <person name="Lidstrom M.E."/>
            <person name="Ivanova N."/>
            <person name="Chistoserdova L."/>
        </authorList>
    </citation>
    <scope>NUCLEOTIDE SEQUENCE [LARGE SCALE GENOMIC DNA]</scope>
    <source>
        <strain evidence="9 10">SIP3-4</strain>
    </source>
</reference>
<accession>C6XDA3</accession>
<evidence type="ECO:0000256" key="4">
    <source>
        <dbReference type="ARBA" id="ARBA00022679"/>
    </source>
</evidence>
<keyword evidence="10" id="KW-1185">Reference proteome</keyword>
<feature type="transmembrane region" description="Helical" evidence="8">
    <location>
        <begin position="92"/>
        <end position="109"/>
    </location>
</feature>
<dbReference type="OrthoDB" id="8531263at2"/>
<feature type="transmembrane region" description="Helical" evidence="8">
    <location>
        <begin position="379"/>
        <end position="399"/>
    </location>
</feature>
<dbReference type="GO" id="GO:0009103">
    <property type="term" value="P:lipopolysaccharide biosynthetic process"/>
    <property type="evidence" value="ECO:0007669"/>
    <property type="project" value="UniProtKB-ARBA"/>
</dbReference>
<keyword evidence="6 8" id="KW-1133">Transmembrane helix</keyword>
<protein>
    <recommendedName>
        <fullName evidence="11">Glycosyltransferase RgtA/B/C/D-like domain-containing protein</fullName>
    </recommendedName>
</protein>
<gene>
    <name evidence="9" type="ordered locus">Msip34_1282</name>
</gene>
<sequence precursor="true">MFNPSVFRRLTIILLIALGLFILLTFEQYGISNDEEVQHIYGRLLLDFYTSGFTDQDAFHYRNLYLYGGFFDLVAAVLEKFVPIWIWDLRHLLSAAFGLSGIIASYKAARLLGNERSGFIVAVLLAITGAWTGAMFTHTKDVPFATCMVWALYYSMRLSRQLPTPSLGLCIKLGIAVGCALGLRIGGVFSVFYLLLAVLIGGWIAGPGFGEKWRYWLTSAWRLLPAGITAFALMALFWPWGVMSPDHPLQAAEAFSHFAFNMLTVMDGEVMKIGEVPREYLPSYLLVRLPEVFLLGLLAMLVIGLFHLREWRPKSRQFLPWLLVAVAALFPLVFILLDKPALYNGVRHFTFLIPPLAILSGLGLSMSWDALAKTPKLRWLGAGVVTALTLATTVTMVQLHPYEYIYYNRLAGSMPYAESHWEGDYWSSSLREAAEILEDKLPELQAVDKQAGDGLNHAPYKVAVCAESIQGDAYLDHRFQITSDWVSADFFISSTNMNCDKVLQGKIIGTVERMGAILAVVKDRRNLHPKYRFPRPAPH</sequence>
<dbReference type="EMBL" id="CP001674">
    <property type="protein sequence ID" value="ACT50528.1"/>
    <property type="molecule type" value="Genomic_DNA"/>
</dbReference>
<feature type="transmembrane region" description="Helical" evidence="8">
    <location>
        <begin position="285"/>
        <end position="306"/>
    </location>
</feature>
<feature type="transmembrane region" description="Helical" evidence="8">
    <location>
        <begin position="318"/>
        <end position="337"/>
    </location>
</feature>
<dbReference type="GO" id="GO:0005886">
    <property type="term" value="C:plasma membrane"/>
    <property type="evidence" value="ECO:0007669"/>
    <property type="project" value="UniProtKB-SubCell"/>
</dbReference>
<proteinExistence type="predicted"/>
<evidence type="ECO:0000256" key="1">
    <source>
        <dbReference type="ARBA" id="ARBA00004651"/>
    </source>
</evidence>
<dbReference type="HOGENOM" id="CLU_036575_0_0_4"/>
<evidence type="ECO:0000256" key="8">
    <source>
        <dbReference type="SAM" id="Phobius"/>
    </source>
</evidence>
<dbReference type="AlphaFoldDB" id="C6XDA3"/>
<keyword evidence="7 8" id="KW-0472">Membrane</keyword>
<dbReference type="RefSeq" id="WP_013442142.1">
    <property type="nucleotide sequence ID" value="NC_012969.1"/>
</dbReference>
<dbReference type="Proteomes" id="UP000002743">
    <property type="component" value="Chromosome"/>
</dbReference>
<comment type="subcellular location">
    <subcellularLocation>
        <location evidence="1">Cell membrane</location>
        <topology evidence="1">Multi-pass membrane protein</topology>
    </subcellularLocation>
</comment>
<dbReference type="eggNOG" id="COG1287">
    <property type="taxonomic scope" value="Bacteria"/>
</dbReference>
<name>C6XDA3_METGS</name>
<evidence type="ECO:0008006" key="11">
    <source>
        <dbReference type="Google" id="ProtNLM"/>
    </source>
</evidence>
<evidence type="ECO:0000256" key="3">
    <source>
        <dbReference type="ARBA" id="ARBA00022676"/>
    </source>
</evidence>
<dbReference type="PANTHER" id="PTHR33908">
    <property type="entry name" value="MANNOSYLTRANSFERASE YKCB-RELATED"/>
    <property type="match status" value="1"/>
</dbReference>
<evidence type="ECO:0000256" key="6">
    <source>
        <dbReference type="ARBA" id="ARBA00022989"/>
    </source>
</evidence>
<feature type="transmembrane region" description="Helical" evidence="8">
    <location>
        <begin position="64"/>
        <end position="86"/>
    </location>
</feature>
<feature type="transmembrane region" description="Helical" evidence="8">
    <location>
        <begin position="191"/>
        <end position="209"/>
    </location>
</feature>
<keyword evidence="4" id="KW-0808">Transferase</keyword>
<evidence type="ECO:0000256" key="7">
    <source>
        <dbReference type="ARBA" id="ARBA00023136"/>
    </source>
</evidence>
<evidence type="ECO:0000313" key="9">
    <source>
        <dbReference type="EMBL" id="ACT50528.1"/>
    </source>
</evidence>
<organism evidence="9 10">
    <name type="scientific">Methylovorus glucosotrophus (strain SIP3-4)</name>
    <dbReference type="NCBI Taxonomy" id="582744"/>
    <lineage>
        <taxon>Bacteria</taxon>
        <taxon>Pseudomonadati</taxon>
        <taxon>Pseudomonadota</taxon>
        <taxon>Betaproteobacteria</taxon>
        <taxon>Nitrosomonadales</taxon>
        <taxon>Methylophilaceae</taxon>
        <taxon>Methylovorus</taxon>
    </lineage>
</organism>
<reference evidence="10" key="1">
    <citation type="submission" date="2009-07" db="EMBL/GenBank/DDBJ databases">
        <title>Complete sequence of chromosome of Methylovorus sp. SIP3-4.</title>
        <authorList>
            <person name="Lucas S."/>
            <person name="Copeland A."/>
            <person name="Lapidus A."/>
            <person name="Glavina del Rio T."/>
            <person name="Tice H."/>
            <person name="Bruce D."/>
            <person name="Goodwin L."/>
            <person name="Pitluck S."/>
            <person name="Clum A."/>
            <person name="Larimer F."/>
            <person name="Land M."/>
            <person name="Hauser L."/>
            <person name="Kyrpides N."/>
            <person name="Mikhailova N."/>
            <person name="Kayluzhnaya M."/>
            <person name="Chistoserdova L."/>
        </authorList>
    </citation>
    <scope>NUCLEOTIDE SEQUENCE [LARGE SCALE GENOMIC DNA]</scope>
    <source>
        <strain evidence="10">SIP3-4</strain>
    </source>
</reference>
<keyword evidence="2" id="KW-1003">Cell membrane</keyword>
<dbReference type="PANTHER" id="PTHR33908:SF11">
    <property type="entry name" value="MEMBRANE PROTEIN"/>
    <property type="match status" value="1"/>
</dbReference>
<keyword evidence="3" id="KW-0328">Glycosyltransferase</keyword>